<evidence type="ECO:0000256" key="1">
    <source>
        <dbReference type="SAM" id="Coils"/>
    </source>
</evidence>
<comment type="caution">
    <text evidence="2">The sequence shown here is derived from an EMBL/GenBank/DDBJ whole genome shotgun (WGS) entry which is preliminary data.</text>
</comment>
<reference evidence="2 3" key="1">
    <citation type="submission" date="2017-10" db="EMBL/GenBank/DDBJ databases">
        <title>Comparative genomics in systemic dimorphic fungi from Ajellomycetaceae.</title>
        <authorList>
            <person name="Munoz J.F."/>
            <person name="Mcewen J.G."/>
            <person name="Clay O.K."/>
            <person name="Cuomo C.A."/>
        </authorList>
    </citation>
    <scope>NUCLEOTIDE SEQUENCE [LARGE SCALE GENOMIC DNA]</scope>
    <source>
        <strain evidence="2 3">UAMH7299</strain>
    </source>
</reference>
<name>A0A2B7WHD8_POLH7</name>
<proteinExistence type="predicted"/>
<protein>
    <submittedName>
        <fullName evidence="2">Uncharacterized protein</fullName>
    </submittedName>
</protein>
<keyword evidence="1" id="KW-0175">Coiled coil</keyword>
<organism evidence="2 3">
    <name type="scientific">Polytolypa hystricis (strain UAMH7299)</name>
    <dbReference type="NCBI Taxonomy" id="1447883"/>
    <lineage>
        <taxon>Eukaryota</taxon>
        <taxon>Fungi</taxon>
        <taxon>Dikarya</taxon>
        <taxon>Ascomycota</taxon>
        <taxon>Pezizomycotina</taxon>
        <taxon>Eurotiomycetes</taxon>
        <taxon>Eurotiomycetidae</taxon>
        <taxon>Onygenales</taxon>
        <taxon>Onygenales incertae sedis</taxon>
        <taxon>Polytolypa</taxon>
    </lineage>
</organism>
<dbReference type="AlphaFoldDB" id="A0A2B7WHD8"/>
<accession>A0A2B7WHD8</accession>
<gene>
    <name evidence="2" type="ORF">AJ80_09882</name>
</gene>
<dbReference type="STRING" id="1447883.A0A2B7WHD8"/>
<dbReference type="OrthoDB" id="3796887at2759"/>
<keyword evidence="3" id="KW-1185">Reference proteome</keyword>
<evidence type="ECO:0000313" key="3">
    <source>
        <dbReference type="Proteomes" id="UP000224634"/>
    </source>
</evidence>
<evidence type="ECO:0000313" key="2">
    <source>
        <dbReference type="EMBL" id="PGG96002.1"/>
    </source>
</evidence>
<dbReference type="EMBL" id="PDNA01000387">
    <property type="protein sequence ID" value="PGG96002.1"/>
    <property type="molecule type" value="Genomic_DNA"/>
</dbReference>
<sequence>MDPLHASYSTIPASEVARICRPMSLSDEEIEKHIDTRLPYRTGWPKLATLPLVTRFEKNLDSQFPNISKIEASLEEQRLFPILPSEIELVSLWEQGLRDQTIETLDNSHLRWTSLSVFRCGFKEDSLEKCIPTILISAADANADRWWEDILPAIRTLSAPNMEVCLIQGDQFIMDSRTGAESAARRLQVADFSKPEISMGTSCGLAGEKGSGTMGGMVRLEKGGQNFGVFGLSNHHIMMSSGLKAGKDNNIISQSPFLTKVLVSWSADVRSVAVTANNVSMPPTHPSVQLESFIKEEIEGTPDKIGLRVKVEMGEEFKRSVLQNAERTLAKFEQEVSVIQNSNRLAGHLYSTSGYRTANMNGEDWALDWSLTKLDISRRMENTIPSGASPADFMDSQSCLNKYSDVIHGRLKVAKYGRCTGWTEGVVTAIQTVFSDFGSPYGKKVVAWAAGTTLYPNNFAVPGDSGSVVFDADDKSSYKCCWVGLLFAANEGMEIVFFAPMSLVLKDISNVTGCTVVEPVKSG</sequence>
<feature type="coiled-coil region" evidence="1">
    <location>
        <begin position="315"/>
        <end position="342"/>
    </location>
</feature>
<dbReference type="Proteomes" id="UP000224634">
    <property type="component" value="Unassembled WGS sequence"/>
</dbReference>